<keyword evidence="2" id="KW-0436">Ligase</keyword>
<protein>
    <submittedName>
        <fullName evidence="5">Long-chain-fatty-acid--ligase</fullName>
    </submittedName>
</protein>
<gene>
    <name evidence="5" type="ORF">LCOR_01562.1</name>
</gene>
<dbReference type="SUPFAM" id="SSF56801">
    <property type="entry name" value="Acetyl-CoA synthetase-like"/>
    <property type="match status" value="1"/>
</dbReference>
<name>A0A068RLH6_9FUNG</name>
<comment type="caution">
    <text evidence="5">The sequence shown here is derived from an EMBL/GenBank/DDBJ whole genome shotgun (WGS) entry which is preliminary data.</text>
</comment>
<dbReference type="InterPro" id="IPR042099">
    <property type="entry name" value="ANL_N_sf"/>
</dbReference>
<dbReference type="VEuPathDB" id="FungiDB:LCOR_01562.1"/>
<dbReference type="PANTHER" id="PTHR24096">
    <property type="entry name" value="LONG-CHAIN-FATTY-ACID--COA LIGASE"/>
    <property type="match status" value="1"/>
</dbReference>
<dbReference type="Gene3D" id="3.30.300.30">
    <property type="match status" value="1"/>
</dbReference>
<comment type="similarity">
    <text evidence="1">Belongs to the ATP-dependent AMP-binding enzyme family.</text>
</comment>
<evidence type="ECO:0000313" key="6">
    <source>
        <dbReference type="Proteomes" id="UP000027586"/>
    </source>
</evidence>
<evidence type="ECO:0000256" key="1">
    <source>
        <dbReference type="ARBA" id="ARBA00006432"/>
    </source>
</evidence>
<dbReference type="InterPro" id="IPR000873">
    <property type="entry name" value="AMP-dep_synth/lig_dom"/>
</dbReference>
<reference evidence="5" key="1">
    <citation type="submission" date="2013-08" db="EMBL/GenBank/DDBJ databases">
        <title>Gene expansion shapes genome architecture in the human pathogen Lichtheimia corymbifera: an evolutionary genomics analysis in the ancient terrestrial Mucorales (Mucoromycotina).</title>
        <authorList>
            <person name="Schwartze V.U."/>
            <person name="Winter S."/>
            <person name="Shelest E."/>
            <person name="Marcet-Houben M."/>
            <person name="Horn F."/>
            <person name="Wehner S."/>
            <person name="Hoffmann K."/>
            <person name="Riege K."/>
            <person name="Sammeth M."/>
            <person name="Nowrousian M."/>
            <person name="Valiante V."/>
            <person name="Linde J."/>
            <person name="Jacobsen I.D."/>
            <person name="Marz M."/>
            <person name="Brakhage A.A."/>
            <person name="Gabaldon T."/>
            <person name="Bocker S."/>
            <person name="Voigt K."/>
        </authorList>
    </citation>
    <scope>NUCLEOTIDE SEQUENCE [LARGE SCALE GENOMIC DNA]</scope>
    <source>
        <strain evidence="5">FSU 9682</strain>
    </source>
</reference>
<dbReference type="OrthoDB" id="10253115at2759"/>
<dbReference type="AlphaFoldDB" id="A0A068RLH6"/>
<dbReference type="Pfam" id="PF00501">
    <property type="entry name" value="AMP-binding"/>
    <property type="match status" value="1"/>
</dbReference>
<sequence>MLEATTTQPEDLHQLLFGSTNPVGGLPEDEPLLIDAHNTDRFYTFSDLRNNVRAFAHAILGPSFNLKQRDVVSICSPNDIEYYAAFHGTIAAGCIACPLRAFMTSDEIAALFHISNPKLIIGHPSTVQLLQDALKSYGKELPVLVMATTEAPAGTQLFSDFLKPTERQQEPLPSISPESPSHLLCTSGTTGAYKLVSTSHDIEVQRTLLMQLGGDQPFFAGKKEVNVLTCGNFGSSHNIISSQLSWIYGRIRQYITDSMDEEVILRYLSKYKCITPNMLPSFVVARLVDRVEQLKQAGDESLDLSSLRIIGSVGQPLDPKVIQRASKVLPGTFVVLIFGSTESGFMFMPTIDGGYPTYEGKYTREGDDRFEFKLVDENGQVVPRGCQGELLFRSPMIIKEYYNNPEKTAESFDKEGFFRTSDIFVMDEHDKVHWLGRSSERIKTSNKPVVPKPIEDLCMAFGGIKDCAVVGAFSKKRVYELPTAYIVLEDDNHQDKEKLAEAVARFVNERVPDEDSRLTGGVKVIPELPRTHVGKVNRFKLRQWAQDDIE</sequence>
<dbReference type="GO" id="GO:0016405">
    <property type="term" value="F:CoA-ligase activity"/>
    <property type="evidence" value="ECO:0007669"/>
    <property type="project" value="TreeGrafter"/>
</dbReference>
<feature type="domain" description="AMP-binding enzyme C-terminal" evidence="4">
    <location>
        <begin position="454"/>
        <end position="535"/>
    </location>
</feature>
<feature type="domain" description="AMP-dependent synthetase/ligase" evidence="3">
    <location>
        <begin position="29"/>
        <end position="402"/>
    </location>
</feature>
<dbReference type="Proteomes" id="UP000027586">
    <property type="component" value="Unassembled WGS sequence"/>
</dbReference>
<dbReference type="InterPro" id="IPR045851">
    <property type="entry name" value="AMP-bd_C_sf"/>
</dbReference>
<dbReference type="STRING" id="1263082.A0A068RLH6"/>
<dbReference type="InterPro" id="IPR025110">
    <property type="entry name" value="AMP-bd_C"/>
</dbReference>
<dbReference type="EMBL" id="CBTN010000004">
    <property type="protein sequence ID" value="CDH49831.1"/>
    <property type="molecule type" value="Genomic_DNA"/>
</dbReference>
<dbReference type="Pfam" id="PF13193">
    <property type="entry name" value="AMP-binding_C"/>
    <property type="match status" value="1"/>
</dbReference>
<evidence type="ECO:0000256" key="2">
    <source>
        <dbReference type="ARBA" id="ARBA00022598"/>
    </source>
</evidence>
<dbReference type="PANTHER" id="PTHR24096:SF149">
    <property type="entry name" value="AMP-BINDING DOMAIN-CONTAINING PROTEIN-RELATED"/>
    <property type="match status" value="1"/>
</dbReference>
<evidence type="ECO:0000313" key="5">
    <source>
        <dbReference type="EMBL" id="CDH49831.1"/>
    </source>
</evidence>
<keyword evidence="6" id="KW-1185">Reference proteome</keyword>
<proteinExistence type="inferred from homology"/>
<accession>A0A068RLH6</accession>
<organism evidence="5 6">
    <name type="scientific">Lichtheimia corymbifera JMRC:FSU:9682</name>
    <dbReference type="NCBI Taxonomy" id="1263082"/>
    <lineage>
        <taxon>Eukaryota</taxon>
        <taxon>Fungi</taxon>
        <taxon>Fungi incertae sedis</taxon>
        <taxon>Mucoromycota</taxon>
        <taxon>Mucoromycotina</taxon>
        <taxon>Mucoromycetes</taxon>
        <taxon>Mucorales</taxon>
        <taxon>Lichtheimiaceae</taxon>
        <taxon>Lichtheimia</taxon>
    </lineage>
</organism>
<evidence type="ECO:0000259" key="4">
    <source>
        <dbReference type="Pfam" id="PF13193"/>
    </source>
</evidence>
<dbReference type="Gene3D" id="3.40.50.12780">
    <property type="entry name" value="N-terminal domain of ligase-like"/>
    <property type="match status" value="1"/>
</dbReference>
<evidence type="ECO:0000259" key="3">
    <source>
        <dbReference type="Pfam" id="PF00501"/>
    </source>
</evidence>